<dbReference type="AlphaFoldDB" id="A0A3P6UV36"/>
<proteinExistence type="predicted"/>
<reference evidence="1 2" key="1">
    <citation type="submission" date="2018-11" db="EMBL/GenBank/DDBJ databases">
        <authorList>
            <consortium name="Pathogen Informatics"/>
        </authorList>
    </citation>
    <scope>NUCLEOTIDE SEQUENCE [LARGE SCALE GENOMIC DNA]</scope>
</reference>
<gene>
    <name evidence="1" type="ORF">GPUH_LOCUS10064</name>
</gene>
<sequence>MDVLIQPSVLTAYVVHHLAAHPELLRCAFVYPVQNAVLDSSVPMVDVAHFHFVPITKSDRKGDNFFCFVKLC</sequence>
<name>A0A3P6UV36_9BILA</name>
<evidence type="ECO:0000313" key="2">
    <source>
        <dbReference type="Proteomes" id="UP000271098"/>
    </source>
</evidence>
<accession>A0A3P6UV36</accession>
<evidence type="ECO:0000313" key="1">
    <source>
        <dbReference type="EMBL" id="VDK81381.1"/>
    </source>
</evidence>
<dbReference type="EMBL" id="UYRT01036088">
    <property type="protein sequence ID" value="VDK81381.1"/>
    <property type="molecule type" value="Genomic_DNA"/>
</dbReference>
<keyword evidence="2" id="KW-1185">Reference proteome</keyword>
<protein>
    <submittedName>
        <fullName evidence="1">Uncharacterized protein</fullName>
    </submittedName>
</protein>
<organism evidence="1 2">
    <name type="scientific">Gongylonema pulchrum</name>
    <dbReference type="NCBI Taxonomy" id="637853"/>
    <lineage>
        <taxon>Eukaryota</taxon>
        <taxon>Metazoa</taxon>
        <taxon>Ecdysozoa</taxon>
        <taxon>Nematoda</taxon>
        <taxon>Chromadorea</taxon>
        <taxon>Rhabditida</taxon>
        <taxon>Spirurina</taxon>
        <taxon>Spiruromorpha</taxon>
        <taxon>Spiruroidea</taxon>
        <taxon>Gongylonematidae</taxon>
        <taxon>Gongylonema</taxon>
    </lineage>
</organism>
<dbReference type="Proteomes" id="UP000271098">
    <property type="component" value="Unassembled WGS sequence"/>
</dbReference>